<gene>
    <name evidence="1" type="ORF">Tcan_13778</name>
</gene>
<dbReference type="Pfam" id="PF10480">
    <property type="entry name" value="ICAP-1_inte_bdg"/>
    <property type="match status" value="1"/>
</dbReference>
<dbReference type="GO" id="GO:0001726">
    <property type="term" value="C:ruffle"/>
    <property type="evidence" value="ECO:0007669"/>
    <property type="project" value="TreeGrafter"/>
</dbReference>
<evidence type="ECO:0000313" key="1">
    <source>
        <dbReference type="EMBL" id="KHN85143.1"/>
    </source>
</evidence>
<reference evidence="1 2" key="1">
    <citation type="submission" date="2014-11" db="EMBL/GenBank/DDBJ databases">
        <title>Genetic blueprint of the zoonotic pathogen Toxocara canis.</title>
        <authorList>
            <person name="Zhu X.-Q."/>
            <person name="Korhonen P.K."/>
            <person name="Cai H."/>
            <person name="Young N.D."/>
            <person name="Nejsum P."/>
            <person name="von Samson-Himmelstjerna G."/>
            <person name="Boag P.R."/>
            <person name="Tan P."/>
            <person name="Li Q."/>
            <person name="Min J."/>
            <person name="Yang Y."/>
            <person name="Wang X."/>
            <person name="Fang X."/>
            <person name="Hall R.S."/>
            <person name="Hofmann A."/>
            <person name="Sternberg P.W."/>
            <person name="Jex A.R."/>
            <person name="Gasser R.B."/>
        </authorList>
    </citation>
    <scope>NUCLEOTIDE SEQUENCE [LARGE SCALE GENOMIC DNA]</scope>
    <source>
        <strain evidence="1">PN_DK_2014</strain>
    </source>
</reference>
<dbReference type="STRING" id="6265.A0A0B2VTY2"/>
<evidence type="ECO:0000313" key="2">
    <source>
        <dbReference type="Proteomes" id="UP000031036"/>
    </source>
</evidence>
<dbReference type="GO" id="GO:0005178">
    <property type="term" value="F:integrin binding"/>
    <property type="evidence" value="ECO:0007669"/>
    <property type="project" value="TreeGrafter"/>
</dbReference>
<dbReference type="GO" id="GO:0005856">
    <property type="term" value="C:cytoskeleton"/>
    <property type="evidence" value="ECO:0007669"/>
    <property type="project" value="TreeGrafter"/>
</dbReference>
<dbReference type="Gene3D" id="6.20.360.10">
    <property type="match status" value="2"/>
</dbReference>
<dbReference type="PANTHER" id="PTHR32055">
    <property type="entry name" value="INTEGRIN BETA-1-BINDING PROTEIN 1"/>
    <property type="match status" value="1"/>
</dbReference>
<dbReference type="PANTHER" id="PTHR32055:SF1">
    <property type="entry name" value="INTEGRIN BETA-1-BINDING PROTEIN 1"/>
    <property type="match status" value="1"/>
</dbReference>
<dbReference type="GO" id="GO:0051895">
    <property type="term" value="P:negative regulation of focal adhesion assembly"/>
    <property type="evidence" value="ECO:0007669"/>
    <property type="project" value="TreeGrafter"/>
</dbReference>
<dbReference type="EMBL" id="JPKZ01000853">
    <property type="protein sequence ID" value="KHN85143.1"/>
    <property type="molecule type" value="Genomic_DNA"/>
</dbReference>
<keyword evidence="2" id="KW-1185">Reference proteome</keyword>
<proteinExistence type="predicted"/>
<dbReference type="AlphaFoldDB" id="A0A0B2VTY2"/>
<evidence type="ECO:0008006" key="3">
    <source>
        <dbReference type="Google" id="ProtNLM"/>
    </source>
</evidence>
<dbReference type="OrthoDB" id="10060702at2759"/>
<sequence length="196" mass="21516">MLMSTAIHPDNFRHLYYLGVLESAAVGKDRIGFAGGDKSVERRSSDERLIELVENAQLKGDLPKDAKGCQQVAVSVSKHGLKVTVEAVEPNVEAKTKKFFDDNNYTVDDPVGQRQIGTKEITDLSNGNVLDRVALLSIVQCVSFDDGFGNTNVVFLVQKPLSSLMQCYLFQANSAADADHVCKQLRLVFNAALRQV</sequence>
<accession>A0A0B2VTY2</accession>
<dbReference type="GO" id="GO:0030027">
    <property type="term" value="C:lamellipodium"/>
    <property type="evidence" value="ECO:0007669"/>
    <property type="project" value="TreeGrafter"/>
</dbReference>
<organism evidence="1 2">
    <name type="scientific">Toxocara canis</name>
    <name type="common">Canine roundworm</name>
    <dbReference type="NCBI Taxonomy" id="6265"/>
    <lineage>
        <taxon>Eukaryota</taxon>
        <taxon>Metazoa</taxon>
        <taxon>Ecdysozoa</taxon>
        <taxon>Nematoda</taxon>
        <taxon>Chromadorea</taxon>
        <taxon>Rhabditida</taxon>
        <taxon>Spirurina</taxon>
        <taxon>Ascaridomorpha</taxon>
        <taxon>Ascaridoidea</taxon>
        <taxon>Toxocaridae</taxon>
        <taxon>Toxocara</taxon>
    </lineage>
</organism>
<protein>
    <recommendedName>
        <fullName evidence="3">PID domain-containing protein</fullName>
    </recommendedName>
</protein>
<dbReference type="Proteomes" id="UP000031036">
    <property type="component" value="Unassembled WGS sequence"/>
</dbReference>
<dbReference type="GO" id="GO:0071944">
    <property type="term" value="C:cell periphery"/>
    <property type="evidence" value="ECO:0007669"/>
    <property type="project" value="TreeGrafter"/>
</dbReference>
<name>A0A0B2VTY2_TOXCA</name>
<comment type="caution">
    <text evidence="1">The sequence shown here is derived from an EMBL/GenBank/DDBJ whole genome shotgun (WGS) entry which is preliminary data.</text>
</comment>
<dbReference type="InterPro" id="IPR019517">
    <property type="entry name" value="Integrin-bd_ICAP-1"/>
</dbReference>
<dbReference type="GO" id="GO:1900025">
    <property type="term" value="P:negative regulation of substrate adhesion-dependent cell spreading"/>
    <property type="evidence" value="ECO:0007669"/>
    <property type="project" value="TreeGrafter"/>
</dbReference>